<dbReference type="InterPro" id="IPR013935">
    <property type="entry name" value="Trs120_TRAPPC9"/>
</dbReference>
<dbReference type="AlphaFoldDB" id="A0A6G1SND8"/>
<protein>
    <submittedName>
        <fullName evidence="2">Protein brunelleschi</fullName>
    </submittedName>
</protein>
<accession>A0A6G1SND8</accession>
<organism evidence="2">
    <name type="scientific">Aceria tosichella</name>
    <name type="common">wheat curl mite</name>
    <dbReference type="NCBI Taxonomy" id="561515"/>
    <lineage>
        <taxon>Eukaryota</taxon>
        <taxon>Metazoa</taxon>
        <taxon>Ecdysozoa</taxon>
        <taxon>Arthropoda</taxon>
        <taxon>Chelicerata</taxon>
        <taxon>Arachnida</taxon>
        <taxon>Acari</taxon>
        <taxon>Acariformes</taxon>
        <taxon>Trombidiformes</taxon>
        <taxon>Prostigmata</taxon>
        <taxon>Eupodina</taxon>
        <taxon>Eriophyoidea</taxon>
        <taxon>Eriophyidae</taxon>
        <taxon>Eriophyinae</taxon>
        <taxon>Aceriini</taxon>
        <taxon>Aceria</taxon>
    </lineage>
</organism>
<evidence type="ECO:0000313" key="2">
    <source>
        <dbReference type="EMBL" id="MDE52036.1"/>
    </source>
</evidence>
<feature type="domain" description="Trs120/TRAPPC9 first Ig-like" evidence="1">
    <location>
        <begin position="230"/>
        <end position="337"/>
    </location>
</feature>
<proteinExistence type="predicted"/>
<evidence type="ECO:0000259" key="1">
    <source>
        <dbReference type="Pfam" id="PF26254"/>
    </source>
</evidence>
<dbReference type="PANTHER" id="PTHR21512">
    <property type="entry name" value="TRAFFICKING PROTEIN PARTICLE COMPLEX SUBUNIT 9"/>
    <property type="match status" value="1"/>
</dbReference>
<dbReference type="PANTHER" id="PTHR21512:SF5">
    <property type="entry name" value="TRAFFICKING PROTEIN PARTICLE COMPLEX SUBUNIT 9"/>
    <property type="match status" value="1"/>
</dbReference>
<dbReference type="EMBL" id="GGYP01007265">
    <property type="protein sequence ID" value="MDE52036.1"/>
    <property type="molecule type" value="Transcribed_RNA"/>
</dbReference>
<sequence>MNINFRGQRLLPNYDFLQTQSDSRPIKVLVHEFIQSVVFTPFPQDSELQVERLILAGNIYESIGFKRKAAFYRRFAALKSVTVQSNWQACYDALLGSLDGFGLTLDPIEYEKALSDKCSSVWPGLHVQLIEELITCCKKIQNGQAGTLAIRHMSFMLHTLDFHLSAAKKRECAKDLEEASTIFGEDSPVPLKLSSGYVIPTVNLTKYPLCLKLEPVPLPMSLRPVRLVQLRRRSMMTPTSEARSDNPFIFTPISNHNSMSVFETRRTSSNSLITDIVWAQDEPCSTVMVLKNTLPFDLRVTSIKLLTDGVPLETKPSSLKLEPNMQTTIQLIGIPRQLPRTTDDSDQTVSRLEIFGYSTHLLGVKSNCRLDMIPKSKFPSQYIVDIAPPLPRIEFQFPEDLPDFLVDPIPSDQVDKDLIVMEVTIEMKLGDQLDTQLSVLNSSNVDVEYLFIKEKQQRTIAGSEKIITLDEQLIDALCLNPLKASEKIAIPVRIEACRNLFSNTKSLSTTLTFEYSGGLALKEMYCRKCAIRFIIDIKEEEEEKKEVIDDEIRNESTVKDLSEVLDESLNIEDPPVIAEESEQE</sequence>
<dbReference type="GO" id="GO:0005802">
    <property type="term" value="C:trans-Golgi network"/>
    <property type="evidence" value="ECO:0007669"/>
    <property type="project" value="TreeGrafter"/>
</dbReference>
<dbReference type="InterPro" id="IPR058565">
    <property type="entry name" value="Ig_TRAPPC9_Trs120_1st"/>
</dbReference>
<reference evidence="2" key="1">
    <citation type="submission" date="2018-10" db="EMBL/GenBank/DDBJ databases">
        <title>Transcriptome assembly of Aceria tosichella (Wheat curl mite) Type 2.</title>
        <authorList>
            <person name="Scully E.D."/>
            <person name="Geib S.M."/>
            <person name="Palmer N.A."/>
            <person name="Gupta A.K."/>
            <person name="Sarath G."/>
            <person name="Tatineni S."/>
        </authorList>
    </citation>
    <scope>NUCLEOTIDE SEQUENCE</scope>
    <source>
        <strain evidence="2">LincolnNE</strain>
    </source>
</reference>
<dbReference type="Pfam" id="PF26254">
    <property type="entry name" value="Ig_TRAPPC9-Trs120_1st"/>
    <property type="match status" value="1"/>
</dbReference>
<gene>
    <name evidence="2" type="primary">bru_1</name>
    <name evidence="2" type="ORF">g.10491</name>
</gene>
<name>A0A6G1SND8_9ACAR</name>